<evidence type="ECO:0000313" key="2">
    <source>
        <dbReference type="EMBL" id="MBC2576005.1"/>
    </source>
</evidence>
<comment type="caution">
    <text evidence="2">The sequence shown here is derived from an EMBL/GenBank/DDBJ whole genome shotgun (WGS) entry which is preliminary data.</text>
</comment>
<organism evidence="2 3">
    <name type="scientific">Peptostreptococcus canis</name>
    <dbReference type="NCBI Taxonomy" id="1159213"/>
    <lineage>
        <taxon>Bacteria</taxon>
        <taxon>Bacillati</taxon>
        <taxon>Bacillota</taxon>
        <taxon>Clostridia</taxon>
        <taxon>Peptostreptococcales</taxon>
        <taxon>Peptostreptococcaceae</taxon>
        <taxon>Peptostreptococcus</taxon>
    </lineage>
</organism>
<reference evidence="2 3" key="1">
    <citation type="submission" date="2020-05" db="EMBL/GenBank/DDBJ databases">
        <title>Draft genome of xy-202 and genomic insight in genome of the genus Peptostreptococcus.</title>
        <authorList>
            <person name="Zhang Z."/>
        </authorList>
    </citation>
    <scope>NUCLEOTIDE SEQUENCE [LARGE SCALE GENOMIC DNA]</scope>
    <source>
        <strain evidence="2 3">DSM 27025</strain>
    </source>
</reference>
<proteinExistence type="predicted"/>
<keyword evidence="3" id="KW-1185">Reference proteome</keyword>
<feature type="domain" description="Peptidase U32 collagenase" evidence="1">
    <location>
        <begin position="385"/>
        <end position="504"/>
    </location>
</feature>
<dbReference type="RefSeq" id="WP_185624017.1">
    <property type="nucleotide sequence ID" value="NZ_JABGBW010000002.1"/>
</dbReference>
<dbReference type="PANTHER" id="PTHR30217:SF10">
    <property type="entry name" value="23S RRNA 5-HYDROXYCYTIDINE C2501 SYNTHASE"/>
    <property type="match status" value="1"/>
</dbReference>
<dbReference type="InterPro" id="IPR020988">
    <property type="entry name" value="Pept_U32_collagenase"/>
</dbReference>
<dbReference type="Pfam" id="PF12392">
    <property type="entry name" value="DUF3656"/>
    <property type="match status" value="1"/>
</dbReference>
<accession>A0ABR6TKS0</accession>
<dbReference type="PANTHER" id="PTHR30217">
    <property type="entry name" value="PEPTIDASE U32 FAMILY"/>
    <property type="match status" value="1"/>
</dbReference>
<name>A0ABR6TKS0_9FIRM</name>
<sequence>MREDLELLAPVGSFEALKAAVQNGANAVYLGGKDFSARASANNFDREELKKAVEYAHIRDCRVFVTVNTLIKEDEKSAFIEYITYLYSIYVDAIILQDIGMANLINKILPDFELHASTQMAAHSLDDVKYLKEVGFKRVVLARELNIKEIKEICNRCDVDIEIFVHGALCVSYSGQCLMSSELGTRSGNRGRCAQPCRQKYRLYDSEKKCYIDVKGEYLLSPKDLNTIENIGSIIESNVLSLKIEGRMKRPEYVATVVGAYREAIVNYIESGDKKIDEDTTDELYTIFNRKFTHGYLLGESGSEIMNSEKPNNRGLLIGKVIDYNEKKKKLKINLEKDLRKGDGLSIGGGTVGRIIKGKNILEIGNAGDIVEIDFIGKVKKGTDIFKTSDGRLLDRVRKTYENNKEYVKIPIKAKFSAKLDEEASLMIIDNNGIEVSVNGVKKTEKALKTAISSDKVKKQISKLGDTPYFLDDFECYLDDEISIPISDINNLRRQAIEKLNLQRIKIDRNCNVRDINQNLNIDKLNEKDNINSNINTQDSNDDLELANGNSSLDFNDSEYFLNVSCTNLEQLKEILEFENSYNQEYKITSKYENRNEYKACEKNKGDKKVCNNISNIGKIYYRDVNTISEAIEIAGRYNKKISYYYPRIIRYFENKIYDRLCKLNQEEIQSLDSFRMSNYGQIYRTSKLFPNIPKDISSWMNIINSESINYYIDKEFRNICLSQETSLAQVSNIKSDYSNLEYLVYGQSEMMLSEYCPMGVLIKDCKKNKRDALCNKSIYYLESSEGRKFRLSQDEFCRTTIYSDEVLNLVENIENLKSKGIKNFEISFKFESVEEIKFILEKFNLAISEKEDCKSLKIDDFINFNKKLGKEIQYNMGHLFKEID</sequence>
<evidence type="ECO:0000259" key="1">
    <source>
        <dbReference type="Pfam" id="PF12392"/>
    </source>
</evidence>
<gene>
    <name evidence="2" type="ORF">HLB29_04835</name>
</gene>
<protein>
    <submittedName>
        <fullName evidence="2">U32 family peptidase</fullName>
    </submittedName>
</protein>
<dbReference type="Proteomes" id="UP000713904">
    <property type="component" value="Unassembled WGS sequence"/>
</dbReference>
<dbReference type="PROSITE" id="PS01276">
    <property type="entry name" value="PEPTIDASE_U32"/>
    <property type="match status" value="1"/>
</dbReference>
<dbReference type="InterPro" id="IPR051454">
    <property type="entry name" value="RNA/ubiquinone_mod_enzymes"/>
</dbReference>
<dbReference type="Pfam" id="PF01136">
    <property type="entry name" value="Peptidase_U32"/>
    <property type="match status" value="2"/>
</dbReference>
<evidence type="ECO:0000313" key="3">
    <source>
        <dbReference type="Proteomes" id="UP000713904"/>
    </source>
</evidence>
<dbReference type="InterPro" id="IPR001539">
    <property type="entry name" value="Peptidase_U32"/>
</dbReference>
<dbReference type="EMBL" id="JABGBW010000002">
    <property type="protein sequence ID" value="MBC2576005.1"/>
    <property type="molecule type" value="Genomic_DNA"/>
</dbReference>